<protein>
    <submittedName>
        <fullName evidence="1">Uncharacterized protein</fullName>
    </submittedName>
</protein>
<evidence type="ECO:0000313" key="2">
    <source>
        <dbReference type="Proteomes" id="UP000481421"/>
    </source>
</evidence>
<keyword evidence="2" id="KW-1185">Reference proteome</keyword>
<dbReference type="AlphaFoldDB" id="A0A6B3RMX9"/>
<reference evidence="1 2" key="1">
    <citation type="submission" date="2020-02" db="EMBL/GenBank/DDBJ databases">
        <title>Rhodobacter algicola sp. nov., isolated from microalga culture.</title>
        <authorList>
            <person name="Park C.-Y."/>
        </authorList>
    </citation>
    <scope>NUCLEOTIDE SEQUENCE [LARGE SCALE GENOMIC DNA]</scope>
    <source>
        <strain evidence="1 2">ETT8</strain>
    </source>
</reference>
<gene>
    <name evidence="1" type="ORF">G3572_08325</name>
</gene>
<comment type="caution">
    <text evidence="1">The sequence shown here is derived from an EMBL/GenBank/DDBJ whole genome shotgun (WGS) entry which is preliminary data.</text>
</comment>
<accession>A0A6B3RMX9</accession>
<organism evidence="1 2">
    <name type="scientific">Pseudotabrizicola algicola</name>
    <dbReference type="NCBI Taxonomy" id="2709381"/>
    <lineage>
        <taxon>Bacteria</taxon>
        <taxon>Pseudomonadati</taxon>
        <taxon>Pseudomonadota</taxon>
        <taxon>Alphaproteobacteria</taxon>
        <taxon>Rhodobacterales</taxon>
        <taxon>Paracoccaceae</taxon>
        <taxon>Pseudotabrizicola</taxon>
    </lineage>
</organism>
<dbReference type="EMBL" id="JAAIKE010000002">
    <property type="protein sequence ID" value="NEX46208.1"/>
    <property type="molecule type" value="Genomic_DNA"/>
</dbReference>
<name>A0A6B3RMX9_9RHOB</name>
<sequence length="177" mass="18694">MPRQSRQGGGAGIAAALCCVALAVHPGLALGGSLEGRIVTLNTETTNPDGTLAFVSRGRTVSVGGLVEFALLPEGGNSALDVVPVEVDISANRIEFTYGEEEGWFWEAPFNGYVLRFEVECALFEGFAIDPAFTTLPVTPEHIRTEGGALFINVAGMDYGPESRLALDFQVSDCLLG</sequence>
<proteinExistence type="predicted"/>
<dbReference type="Proteomes" id="UP000481421">
    <property type="component" value="Unassembled WGS sequence"/>
</dbReference>
<evidence type="ECO:0000313" key="1">
    <source>
        <dbReference type="EMBL" id="NEX46208.1"/>
    </source>
</evidence>
<dbReference type="RefSeq" id="WP_164610685.1">
    <property type="nucleotide sequence ID" value="NZ_JAAIKE010000002.1"/>
</dbReference>